<dbReference type="Proteomes" id="UP000839836">
    <property type="component" value="Unassembled WGS sequence"/>
</dbReference>
<reference evidence="2" key="1">
    <citation type="submission" date="2019-07" db="EMBL/GenBank/DDBJ databases">
        <authorList>
            <person name="Ashton P.M."/>
            <person name="Dallman T."/>
            <person name="Nair S."/>
            <person name="De Pinna E."/>
            <person name="Peters T."/>
            <person name="Grant K."/>
        </authorList>
    </citation>
    <scope>NUCLEOTIDE SEQUENCE [LARGE SCALE GENOMIC DNA]</scope>
    <source>
        <strain evidence="2">674345</strain>
    </source>
</reference>
<organism evidence="2">
    <name type="scientific">Salmonella houtenae</name>
    <dbReference type="NCBI Taxonomy" id="59205"/>
    <lineage>
        <taxon>Bacteria</taxon>
        <taxon>Pseudomonadati</taxon>
        <taxon>Pseudomonadota</taxon>
        <taxon>Gammaproteobacteria</taxon>
        <taxon>Enterobacterales</taxon>
        <taxon>Enterobacteriaceae</taxon>
        <taxon>Salmonella</taxon>
    </lineage>
</organism>
<evidence type="ECO:0000256" key="1">
    <source>
        <dbReference type="SAM" id="Phobius"/>
    </source>
</evidence>
<name>A0A5Y2SKJ7_SALHO</name>
<sequence>MNNLKRYHAFIIALVFAFLPVILLCIPGLRAYVFETWHVAAFYSSIIIIMYLIGTFIVIFSFIEISKCVSVLRNKNAQKHSYLLGDANKIVFSASHGLDDDTVATLYESMDNSVNRKQNQSLAGVMTCANLSTMIGLLGTFAGLSMTIASVITLLEKSQITGGNEADTLGIIVSVVSSLAEPLKGMNTAFVSSIYGVVSAILLNVMCSFLRGEFTRLAIDLRNARLDFVRECHERSKTTAIGKTKTLRLITDLDDVIKEFKAGMFGFQERLTNAFDASNNMLNSLLSCTVEEASKTEIFNDALIAAVHQQVEQLQHIDQCITSNHSALLGIEKEIGASTQALVNQGTHLAALTENQSLLQTSQLQLMATVESQRGTLDELLVAQAQTHHAVLEVNDGMGHLDANVGELHTVAERHFSEQASLLDGISNAVETAERVNLDRHHETVATLDSQSQTFEPLLGQIAGMHRNLQKEINVLKEKKSHE</sequence>
<feature type="transmembrane region" description="Helical" evidence="1">
    <location>
        <begin position="189"/>
        <end position="210"/>
    </location>
</feature>
<keyword evidence="1" id="KW-0472">Membrane</keyword>
<comment type="caution">
    <text evidence="2">The sequence shown here is derived from an EMBL/GenBank/DDBJ whole genome shotgun (WGS) entry which is preliminary data.</text>
</comment>
<feature type="transmembrane region" description="Helical" evidence="1">
    <location>
        <begin position="41"/>
        <end position="63"/>
    </location>
</feature>
<feature type="transmembrane region" description="Helical" evidence="1">
    <location>
        <begin position="7"/>
        <end position="29"/>
    </location>
</feature>
<gene>
    <name evidence="2" type="ORF">FNH47_20405</name>
</gene>
<protein>
    <submittedName>
        <fullName evidence="2">MotA/TolQ/ExbB proton channel family protein</fullName>
    </submittedName>
</protein>
<proteinExistence type="predicted"/>
<dbReference type="AlphaFoldDB" id="A0A5Y2SKJ7"/>
<dbReference type="EMBL" id="AAILSW010000056">
    <property type="protein sequence ID" value="ECF6076323.1"/>
    <property type="molecule type" value="Genomic_DNA"/>
</dbReference>
<accession>A0A5Y2SKJ7</accession>
<keyword evidence="1" id="KW-1133">Transmembrane helix</keyword>
<evidence type="ECO:0000313" key="2">
    <source>
        <dbReference type="EMBL" id="ECF6076323.1"/>
    </source>
</evidence>
<keyword evidence="1" id="KW-0812">Transmembrane</keyword>